<dbReference type="EMBL" id="LUFC02000421">
    <property type="protein sequence ID" value="KAF4497545.1"/>
    <property type="molecule type" value="Genomic_DNA"/>
</dbReference>
<accession>A0A9P5BBC8</accession>
<dbReference type="AlphaFoldDB" id="A0A9P5BBC8"/>
<sequence>MERQNSPPTILIDSLPKGSSVTFKDSTFFIRNGLGASFPSTDQVRAKSEASDHALHRKNTIIFESLGLVVKFRKEPRVTIAKACVPVSGTYGWTKDAGEVFLYMQLVNGMTLEKSWDSLSKDKAEVGEQLRDVVVGLRRVKRDPENRFLEQINRGPLQDVVFADGIRPRSGPFHLWGNSMTGFLS</sequence>
<evidence type="ECO:0000313" key="2">
    <source>
        <dbReference type="Proteomes" id="UP000737391"/>
    </source>
</evidence>
<protein>
    <submittedName>
        <fullName evidence="1">Kinase-like (PK-like)</fullName>
    </submittedName>
</protein>
<organism evidence="1 2">
    <name type="scientific">Fusarium agapanthi</name>
    <dbReference type="NCBI Taxonomy" id="1803897"/>
    <lineage>
        <taxon>Eukaryota</taxon>
        <taxon>Fungi</taxon>
        <taxon>Dikarya</taxon>
        <taxon>Ascomycota</taxon>
        <taxon>Pezizomycotina</taxon>
        <taxon>Sordariomycetes</taxon>
        <taxon>Hypocreomycetidae</taxon>
        <taxon>Hypocreales</taxon>
        <taxon>Nectriaceae</taxon>
        <taxon>Fusarium</taxon>
        <taxon>Fusarium fujikuroi species complex</taxon>
    </lineage>
</organism>
<reference evidence="1" key="1">
    <citation type="submission" date="2020-01" db="EMBL/GenBank/DDBJ databases">
        <title>Identification and distribution of gene clusters putatively required for synthesis of sphingolipid metabolism inhibitors in phylogenetically diverse species of the filamentous fungus Fusarium.</title>
        <authorList>
            <person name="Kim H.-S."/>
            <person name="Busman M."/>
            <person name="Brown D.W."/>
            <person name="Divon H."/>
            <person name="Uhlig S."/>
            <person name="Proctor R.H."/>
        </authorList>
    </citation>
    <scope>NUCLEOTIDE SEQUENCE</scope>
    <source>
        <strain evidence="1">NRRL 31653</strain>
    </source>
</reference>
<dbReference type="OrthoDB" id="5404599at2759"/>
<keyword evidence="1" id="KW-0418">Kinase</keyword>
<keyword evidence="1" id="KW-0808">Transferase</keyword>
<gene>
    <name evidence="1" type="ORF">FAGAP_6275</name>
</gene>
<dbReference type="Proteomes" id="UP000737391">
    <property type="component" value="Unassembled WGS sequence"/>
</dbReference>
<proteinExistence type="predicted"/>
<comment type="caution">
    <text evidence="1">The sequence shown here is derived from an EMBL/GenBank/DDBJ whole genome shotgun (WGS) entry which is preliminary data.</text>
</comment>
<evidence type="ECO:0000313" key="1">
    <source>
        <dbReference type="EMBL" id="KAF4497545.1"/>
    </source>
</evidence>
<dbReference type="GO" id="GO:0016301">
    <property type="term" value="F:kinase activity"/>
    <property type="evidence" value="ECO:0007669"/>
    <property type="project" value="UniProtKB-KW"/>
</dbReference>
<keyword evidence="2" id="KW-1185">Reference proteome</keyword>
<name>A0A9P5BBC8_9HYPO</name>